<evidence type="ECO:0000256" key="3">
    <source>
        <dbReference type="ARBA" id="ARBA00022833"/>
    </source>
</evidence>
<gene>
    <name evidence="5" type="ORF">PG993_003868</name>
</gene>
<evidence type="ECO:0000313" key="5">
    <source>
        <dbReference type="EMBL" id="KAK8052483.1"/>
    </source>
</evidence>
<dbReference type="PANTHER" id="PTHR28620">
    <property type="entry name" value="CENTROMERE PROTEIN V"/>
    <property type="match status" value="1"/>
</dbReference>
<sequence length="279" mass="30142">MTTVMRSSGSDNCTLVMTSMHMHHYDGNCHCGHYRFTVSLPEEIRSAISCTCSLCTKKGLPVVGSTRGELSLWQYEVKETVDMCVVGEHSAGALKGTFLVNVRAIQGVNPFDIEAAITTANTEDGQQTTGSIDTGPPNTFSCHCGNVKATLNVPLHDQEAKEDNCSRCVRTGYIGVYPTKGEVSIPASSSENSFAYGGRYGGGSSHCKTCGVFVFDEVVGPPISVFDNVSPERREHLLGVYHKNMSLQPLNVRCVEGVDLGSLDIQRLDEGTEGYTLDQ</sequence>
<organism evidence="5 6">
    <name type="scientific">Apiospora rasikravindrae</name>
    <dbReference type="NCBI Taxonomy" id="990691"/>
    <lineage>
        <taxon>Eukaryota</taxon>
        <taxon>Fungi</taxon>
        <taxon>Dikarya</taxon>
        <taxon>Ascomycota</taxon>
        <taxon>Pezizomycotina</taxon>
        <taxon>Sordariomycetes</taxon>
        <taxon>Xylariomycetidae</taxon>
        <taxon>Amphisphaeriales</taxon>
        <taxon>Apiosporaceae</taxon>
        <taxon>Apiospora</taxon>
    </lineage>
</organism>
<evidence type="ECO:0000259" key="4">
    <source>
        <dbReference type="PROSITE" id="PS51891"/>
    </source>
</evidence>
<dbReference type="InterPro" id="IPR011057">
    <property type="entry name" value="Mss4-like_sf"/>
</dbReference>
<dbReference type="Gene3D" id="2.170.150.70">
    <property type="match status" value="2"/>
</dbReference>
<dbReference type="SUPFAM" id="SSF51316">
    <property type="entry name" value="Mss4-like"/>
    <property type="match status" value="2"/>
</dbReference>
<protein>
    <submittedName>
        <fullName evidence="5">Glutathione-dependent formaldehyde-activating enzyme</fullName>
    </submittedName>
</protein>
<proteinExistence type="inferred from homology"/>
<evidence type="ECO:0000256" key="1">
    <source>
        <dbReference type="ARBA" id="ARBA00005495"/>
    </source>
</evidence>
<comment type="caution">
    <text evidence="5">The sequence shown here is derived from an EMBL/GenBank/DDBJ whole genome shotgun (WGS) entry which is preliminary data.</text>
</comment>
<keyword evidence="6" id="KW-1185">Reference proteome</keyword>
<dbReference type="EMBL" id="JAQQWK010000002">
    <property type="protein sequence ID" value="KAK8052483.1"/>
    <property type="molecule type" value="Genomic_DNA"/>
</dbReference>
<evidence type="ECO:0000313" key="6">
    <source>
        <dbReference type="Proteomes" id="UP001444661"/>
    </source>
</evidence>
<name>A0ABR1U0S0_9PEZI</name>
<dbReference type="PANTHER" id="PTHR28620:SF1">
    <property type="entry name" value="CENP-V_GFA DOMAIN-CONTAINING PROTEIN"/>
    <property type="match status" value="1"/>
</dbReference>
<dbReference type="Proteomes" id="UP001444661">
    <property type="component" value="Unassembled WGS sequence"/>
</dbReference>
<feature type="domain" description="CENP-V/GFA" evidence="4">
    <location>
        <begin position="133"/>
        <end position="276"/>
    </location>
</feature>
<comment type="similarity">
    <text evidence="1">Belongs to the Gfa family.</text>
</comment>
<keyword evidence="3" id="KW-0862">Zinc</keyword>
<accession>A0ABR1U0S0</accession>
<keyword evidence="2" id="KW-0479">Metal-binding</keyword>
<dbReference type="InterPro" id="IPR052355">
    <property type="entry name" value="CENP-V-like"/>
</dbReference>
<dbReference type="InterPro" id="IPR006913">
    <property type="entry name" value="CENP-V/GFA"/>
</dbReference>
<reference evidence="5 6" key="1">
    <citation type="submission" date="2023-01" db="EMBL/GenBank/DDBJ databases">
        <title>Analysis of 21 Apiospora genomes using comparative genomics revels a genus with tremendous synthesis potential of carbohydrate active enzymes and secondary metabolites.</title>
        <authorList>
            <person name="Sorensen T."/>
        </authorList>
    </citation>
    <scope>NUCLEOTIDE SEQUENCE [LARGE SCALE GENOMIC DNA]</scope>
    <source>
        <strain evidence="5 6">CBS 33761</strain>
    </source>
</reference>
<evidence type="ECO:0000256" key="2">
    <source>
        <dbReference type="ARBA" id="ARBA00022723"/>
    </source>
</evidence>
<dbReference type="PROSITE" id="PS51891">
    <property type="entry name" value="CENP_V_GFA"/>
    <property type="match status" value="1"/>
</dbReference>